<keyword evidence="6" id="KW-1185">Reference proteome</keyword>
<dbReference type="PANTHER" id="PTHR42939:SF1">
    <property type="entry name" value="ABC TRANSPORTER ATP-BINDING PROTEIN ALBC-RELATED"/>
    <property type="match status" value="1"/>
</dbReference>
<dbReference type="Proteomes" id="UP000248544">
    <property type="component" value="Unassembled WGS sequence"/>
</dbReference>
<protein>
    <submittedName>
        <fullName evidence="5">ABC transporter</fullName>
    </submittedName>
</protein>
<dbReference type="PROSITE" id="PS50893">
    <property type="entry name" value="ABC_TRANSPORTER_2"/>
    <property type="match status" value="1"/>
</dbReference>
<dbReference type="PANTHER" id="PTHR42939">
    <property type="entry name" value="ABC TRANSPORTER ATP-BINDING PROTEIN ALBC-RELATED"/>
    <property type="match status" value="1"/>
</dbReference>
<dbReference type="InterPro" id="IPR027417">
    <property type="entry name" value="P-loop_NTPase"/>
</dbReference>
<dbReference type="Pfam" id="PF00005">
    <property type="entry name" value="ABC_tran"/>
    <property type="match status" value="1"/>
</dbReference>
<dbReference type="InterPro" id="IPR003593">
    <property type="entry name" value="AAA+_ATPase"/>
</dbReference>
<feature type="domain" description="ABC transporter" evidence="4">
    <location>
        <begin position="1"/>
        <end position="218"/>
    </location>
</feature>
<evidence type="ECO:0000256" key="1">
    <source>
        <dbReference type="ARBA" id="ARBA00022448"/>
    </source>
</evidence>
<name>A0A2W2I1D0_9ACTN</name>
<gene>
    <name evidence="5" type="ORF">C1I98_16945</name>
</gene>
<dbReference type="AlphaFoldDB" id="A0A2W2I1D0"/>
<evidence type="ECO:0000256" key="3">
    <source>
        <dbReference type="ARBA" id="ARBA00022840"/>
    </source>
</evidence>
<evidence type="ECO:0000313" key="6">
    <source>
        <dbReference type="Proteomes" id="UP000248544"/>
    </source>
</evidence>
<dbReference type="EMBL" id="POUA01000121">
    <property type="protein sequence ID" value="PZG44594.1"/>
    <property type="molecule type" value="Genomic_DNA"/>
</dbReference>
<sequence length="255" mass="26499">MRLSTVSFRYTRRGPWILRDVDLDVQPGEVLEVTGRNGAGKSTFLRLLAGVLRPTAGSITGRPARVGYAPETFPAGQPFTAAAYLAAMARVRGVSGHGDLADRLGLTPLLDRPLGELSKGSAHKVGLVQALLGPAEDRLLILDEPFAGLDERARGELAMIVAEVAAAGGVVVVSDHQGDLREVTARRTLTVADTMVTAGAAGEPEEPLAVVEVVAAASAAAGLAARLRADGHQVRVRPATAALPEAAETKEGPRV</sequence>
<keyword evidence="1" id="KW-0813">Transport</keyword>
<evidence type="ECO:0000259" key="4">
    <source>
        <dbReference type="PROSITE" id="PS50893"/>
    </source>
</evidence>
<accession>A0A2W2I1D0</accession>
<dbReference type="InterPro" id="IPR051782">
    <property type="entry name" value="ABC_Transporter_VariousFunc"/>
</dbReference>
<comment type="caution">
    <text evidence="5">The sequence shown here is derived from an EMBL/GenBank/DDBJ whole genome shotgun (WGS) entry which is preliminary data.</text>
</comment>
<dbReference type="GO" id="GO:0016887">
    <property type="term" value="F:ATP hydrolysis activity"/>
    <property type="evidence" value="ECO:0007669"/>
    <property type="project" value="InterPro"/>
</dbReference>
<keyword evidence="2" id="KW-0547">Nucleotide-binding</keyword>
<dbReference type="SMART" id="SM00382">
    <property type="entry name" value="AAA"/>
    <property type="match status" value="1"/>
</dbReference>
<proteinExistence type="predicted"/>
<organism evidence="5 6">
    <name type="scientific">Spongiactinospora gelatinilytica</name>
    <dbReference type="NCBI Taxonomy" id="2666298"/>
    <lineage>
        <taxon>Bacteria</taxon>
        <taxon>Bacillati</taxon>
        <taxon>Actinomycetota</taxon>
        <taxon>Actinomycetes</taxon>
        <taxon>Streptosporangiales</taxon>
        <taxon>Streptosporangiaceae</taxon>
        <taxon>Spongiactinospora</taxon>
    </lineage>
</organism>
<dbReference type="SUPFAM" id="SSF52540">
    <property type="entry name" value="P-loop containing nucleoside triphosphate hydrolases"/>
    <property type="match status" value="1"/>
</dbReference>
<dbReference type="Gene3D" id="3.40.50.300">
    <property type="entry name" value="P-loop containing nucleotide triphosphate hydrolases"/>
    <property type="match status" value="1"/>
</dbReference>
<dbReference type="GO" id="GO:0005524">
    <property type="term" value="F:ATP binding"/>
    <property type="evidence" value="ECO:0007669"/>
    <property type="project" value="UniProtKB-KW"/>
</dbReference>
<evidence type="ECO:0000313" key="5">
    <source>
        <dbReference type="EMBL" id="PZG44594.1"/>
    </source>
</evidence>
<reference evidence="5 6" key="1">
    <citation type="submission" date="2018-01" db="EMBL/GenBank/DDBJ databases">
        <title>Draft genome sequence of Sphaerisporangium sp. 7K107.</title>
        <authorList>
            <person name="Sahin N."/>
            <person name="Saygin H."/>
            <person name="Ay H."/>
        </authorList>
    </citation>
    <scope>NUCLEOTIDE SEQUENCE [LARGE SCALE GENOMIC DNA]</scope>
    <source>
        <strain evidence="5 6">7K107</strain>
    </source>
</reference>
<dbReference type="InterPro" id="IPR003439">
    <property type="entry name" value="ABC_transporter-like_ATP-bd"/>
</dbReference>
<keyword evidence="3" id="KW-0067">ATP-binding</keyword>
<evidence type="ECO:0000256" key="2">
    <source>
        <dbReference type="ARBA" id="ARBA00022741"/>
    </source>
</evidence>